<comment type="caution">
    <text evidence="1">The sequence shown here is derived from an EMBL/GenBank/DDBJ whole genome shotgun (WGS) entry which is preliminary data.</text>
</comment>
<dbReference type="Gene3D" id="1.10.1740.70">
    <property type="entry name" value="ChaB"/>
    <property type="match status" value="1"/>
</dbReference>
<evidence type="ECO:0000313" key="1">
    <source>
        <dbReference type="EMBL" id="GLS05276.1"/>
    </source>
</evidence>
<dbReference type="Pfam" id="PF06150">
    <property type="entry name" value="ChaB"/>
    <property type="match status" value="1"/>
</dbReference>
<accession>A0ABQ6BXN9</accession>
<proteinExistence type="predicted"/>
<dbReference type="Proteomes" id="UP001156836">
    <property type="component" value="Unassembled WGS sequence"/>
</dbReference>
<dbReference type="EMBL" id="BSOZ01000040">
    <property type="protein sequence ID" value="GLS05276.1"/>
    <property type="molecule type" value="Genomic_DNA"/>
</dbReference>
<evidence type="ECO:0008006" key="3">
    <source>
        <dbReference type="Google" id="ProtNLM"/>
    </source>
</evidence>
<protein>
    <recommendedName>
        <fullName evidence="3">Cation transporter</fullName>
    </recommendedName>
</protein>
<name>A0ABQ6BXN9_9NEIS</name>
<evidence type="ECO:0000313" key="2">
    <source>
        <dbReference type="Proteomes" id="UP001156836"/>
    </source>
</evidence>
<organism evidence="1 2">
    <name type="scientific">Chitiniphilus shinanonensis</name>
    <dbReference type="NCBI Taxonomy" id="553088"/>
    <lineage>
        <taxon>Bacteria</taxon>
        <taxon>Pseudomonadati</taxon>
        <taxon>Pseudomonadota</taxon>
        <taxon>Betaproteobacteria</taxon>
        <taxon>Neisseriales</taxon>
        <taxon>Chitinibacteraceae</taxon>
        <taxon>Chitiniphilus</taxon>
    </lineage>
</organism>
<keyword evidence="2" id="KW-1185">Reference proteome</keyword>
<sequence>MPYRSDPLPDRVSDHLPESVRQAYRDAFLNACERGNRDEQRAHQIAWAALKEHYRSCTRTPH</sequence>
<dbReference type="SUPFAM" id="SSF140376">
    <property type="entry name" value="ChaB-like"/>
    <property type="match status" value="1"/>
</dbReference>
<dbReference type="RefSeq" id="WP_018747196.1">
    <property type="nucleotide sequence ID" value="NZ_BSOZ01000040.1"/>
</dbReference>
<reference evidence="2" key="1">
    <citation type="journal article" date="2019" name="Int. J. Syst. Evol. Microbiol.">
        <title>The Global Catalogue of Microorganisms (GCM) 10K type strain sequencing project: providing services to taxonomists for standard genome sequencing and annotation.</title>
        <authorList>
            <consortium name="The Broad Institute Genomics Platform"/>
            <consortium name="The Broad Institute Genome Sequencing Center for Infectious Disease"/>
            <person name="Wu L."/>
            <person name="Ma J."/>
        </authorList>
    </citation>
    <scope>NUCLEOTIDE SEQUENCE [LARGE SCALE GENOMIC DNA]</scope>
    <source>
        <strain evidence="2">NBRC 104970</strain>
    </source>
</reference>
<gene>
    <name evidence="1" type="ORF">GCM10007860_24260</name>
</gene>
<dbReference type="InterPro" id="IPR037205">
    <property type="entry name" value="ChaB_sf"/>
</dbReference>
<dbReference type="InterPro" id="IPR009317">
    <property type="entry name" value="ChaB"/>
</dbReference>